<dbReference type="InterPro" id="IPR007061">
    <property type="entry name" value="MST-like"/>
</dbReference>
<dbReference type="Proteomes" id="UP000249915">
    <property type="component" value="Unassembled WGS sequence"/>
</dbReference>
<reference evidence="1 2" key="1">
    <citation type="submission" date="2016-07" db="EMBL/GenBank/DDBJ databases">
        <title>Draft genome sequence of Prauserella muralis DSM 45305, isolated from a mould-covered wall in an indoor environment.</title>
        <authorList>
            <person name="Ruckert C."/>
            <person name="Albersmeier A."/>
            <person name="Jiang C.-L."/>
            <person name="Jiang Y."/>
            <person name="Kalinowski J."/>
            <person name="Schneider O."/>
            <person name="Winkler A."/>
            <person name="Zotchev S.B."/>
        </authorList>
    </citation>
    <scope>NUCLEOTIDE SEQUENCE [LARGE SCALE GENOMIC DNA]</scope>
    <source>
        <strain evidence="1 2">DSM 45305</strain>
    </source>
</reference>
<protein>
    <submittedName>
        <fullName evidence="1">Uncharacterized protein</fullName>
    </submittedName>
</protein>
<evidence type="ECO:0000313" key="2">
    <source>
        <dbReference type="Proteomes" id="UP000249915"/>
    </source>
</evidence>
<comment type="caution">
    <text evidence="1">The sequence shown here is derived from an EMBL/GenBank/DDBJ whole genome shotgun (WGS) entry which is preliminary data.</text>
</comment>
<proteinExistence type="predicted"/>
<evidence type="ECO:0000313" key="1">
    <source>
        <dbReference type="EMBL" id="PXY20777.1"/>
    </source>
</evidence>
<accession>A0A2V4AKH6</accession>
<dbReference type="EMBL" id="MASW01000006">
    <property type="protein sequence ID" value="PXY20777.1"/>
    <property type="molecule type" value="Genomic_DNA"/>
</dbReference>
<dbReference type="Gene3D" id="1.20.120.450">
    <property type="entry name" value="dinb family like domain"/>
    <property type="match status" value="1"/>
</dbReference>
<name>A0A2V4AKH6_9PSEU</name>
<keyword evidence="2" id="KW-1185">Reference proteome</keyword>
<dbReference type="InterPro" id="IPR034660">
    <property type="entry name" value="DinB/YfiT-like"/>
</dbReference>
<gene>
    <name evidence="1" type="ORF">BAY60_24990</name>
</gene>
<dbReference type="SUPFAM" id="SSF109854">
    <property type="entry name" value="DinB/YfiT-like putative metalloenzymes"/>
    <property type="match status" value="1"/>
</dbReference>
<dbReference type="RefSeq" id="WP_211330472.1">
    <property type="nucleotide sequence ID" value="NZ_MASW01000006.1"/>
</dbReference>
<dbReference type="AlphaFoldDB" id="A0A2V4AKH6"/>
<dbReference type="Pfam" id="PF04978">
    <property type="entry name" value="MST"/>
    <property type="match status" value="1"/>
</dbReference>
<organism evidence="1 2">
    <name type="scientific">Prauserella muralis</name>
    <dbReference type="NCBI Taxonomy" id="588067"/>
    <lineage>
        <taxon>Bacteria</taxon>
        <taxon>Bacillati</taxon>
        <taxon>Actinomycetota</taxon>
        <taxon>Actinomycetes</taxon>
        <taxon>Pseudonocardiales</taxon>
        <taxon>Pseudonocardiaceae</taxon>
        <taxon>Prauserella</taxon>
    </lineage>
</organism>
<sequence length="165" mass="17878">MTVDVPRTGARLEADEYLYFVTRAFDGMLAALGTLGDERINDRPPLAGANSPYAIVYHCAEVAEYWIGHVLAGRPSARDRAAEFQATGTLDGLRRQVAEVSDRIRADLAGAGLDAAPANPPSPDYQGPDRPLTCAGVLLHVLEELAQHNGQVELTRDVLRAERSR</sequence>